<keyword evidence="2" id="KW-0812">Transmembrane</keyword>
<evidence type="ECO:0000313" key="6">
    <source>
        <dbReference type="Proteomes" id="UP000574390"/>
    </source>
</evidence>
<evidence type="ECO:0000256" key="2">
    <source>
        <dbReference type="ARBA" id="ARBA00022692"/>
    </source>
</evidence>
<dbReference type="Gene3D" id="3.40.50.1000">
    <property type="entry name" value="HAD superfamily/HAD-like"/>
    <property type="match status" value="1"/>
</dbReference>
<dbReference type="GO" id="GO:0140326">
    <property type="term" value="F:ATPase-coupled intramembrane lipid transporter activity"/>
    <property type="evidence" value="ECO:0007669"/>
    <property type="project" value="TreeGrafter"/>
</dbReference>
<gene>
    <name evidence="5" type="ORF">FOZ62_003887</name>
</gene>
<reference evidence="5 6" key="1">
    <citation type="submission" date="2020-04" db="EMBL/GenBank/DDBJ databases">
        <title>Perkinsus olseni comparative genomics.</title>
        <authorList>
            <person name="Bogema D.R."/>
        </authorList>
    </citation>
    <scope>NUCLEOTIDE SEQUENCE [LARGE SCALE GENOMIC DNA]</scope>
    <source>
        <strain evidence="5">ATCC PRA-205</strain>
    </source>
</reference>
<evidence type="ECO:0000256" key="1">
    <source>
        <dbReference type="ARBA" id="ARBA00004370"/>
    </source>
</evidence>
<dbReference type="GO" id="GO:0045332">
    <property type="term" value="P:phospholipid translocation"/>
    <property type="evidence" value="ECO:0007669"/>
    <property type="project" value="TreeGrafter"/>
</dbReference>
<comment type="caution">
    <text evidence="5">The sequence shown here is derived from an EMBL/GenBank/DDBJ whole genome shotgun (WGS) entry which is preliminary data.</text>
</comment>
<dbReference type="EMBL" id="JABANM010015009">
    <property type="protein sequence ID" value="KAF4731768.1"/>
    <property type="molecule type" value="Genomic_DNA"/>
</dbReference>
<evidence type="ECO:0000256" key="4">
    <source>
        <dbReference type="ARBA" id="ARBA00023136"/>
    </source>
</evidence>
<keyword evidence="3" id="KW-1133">Transmembrane helix</keyword>
<dbReference type="AlphaFoldDB" id="A0A7J6SFT3"/>
<comment type="subcellular location">
    <subcellularLocation>
        <location evidence="1">Membrane</location>
    </subcellularLocation>
</comment>
<dbReference type="Proteomes" id="UP000574390">
    <property type="component" value="Unassembled WGS sequence"/>
</dbReference>
<name>A0A7J6SFT3_PEROL</name>
<dbReference type="InterPro" id="IPR018303">
    <property type="entry name" value="ATPase_P-typ_P_site"/>
</dbReference>
<protein>
    <recommendedName>
        <fullName evidence="7">ATP synthase subunit 9</fullName>
    </recommendedName>
</protein>
<sequence length="133" mass="14795">RMFRTLPLVSECVGSMTCDAPNGRINEFNGLFRLNGGLREPADAKNMGRQLLTFLLLFNNMVPISLYVTVDLVRSIQAYVIQRDVHLKDGEHSAIVSASNLNDDLGRVDYVLADKTGTLTENRMLFRMCSIGG</sequence>
<evidence type="ECO:0008006" key="7">
    <source>
        <dbReference type="Google" id="ProtNLM"/>
    </source>
</evidence>
<feature type="non-terminal residue" evidence="5">
    <location>
        <position position="133"/>
    </location>
</feature>
<organism evidence="5 6">
    <name type="scientific">Perkinsus olseni</name>
    <name type="common">Perkinsus atlanticus</name>
    <dbReference type="NCBI Taxonomy" id="32597"/>
    <lineage>
        <taxon>Eukaryota</taxon>
        <taxon>Sar</taxon>
        <taxon>Alveolata</taxon>
        <taxon>Perkinsozoa</taxon>
        <taxon>Perkinsea</taxon>
        <taxon>Perkinsida</taxon>
        <taxon>Perkinsidae</taxon>
        <taxon>Perkinsus</taxon>
    </lineage>
</organism>
<dbReference type="PANTHER" id="PTHR24092">
    <property type="entry name" value="PROBABLE PHOSPHOLIPID-TRANSPORTING ATPASE"/>
    <property type="match status" value="1"/>
</dbReference>
<dbReference type="Gene3D" id="1.20.1110.10">
    <property type="entry name" value="Calcium-transporting ATPase, transmembrane domain"/>
    <property type="match status" value="1"/>
</dbReference>
<accession>A0A7J6SFT3</accession>
<proteinExistence type="predicted"/>
<evidence type="ECO:0000256" key="3">
    <source>
        <dbReference type="ARBA" id="ARBA00022989"/>
    </source>
</evidence>
<dbReference type="GO" id="GO:0005886">
    <property type="term" value="C:plasma membrane"/>
    <property type="evidence" value="ECO:0007669"/>
    <property type="project" value="TreeGrafter"/>
</dbReference>
<dbReference type="InterPro" id="IPR023214">
    <property type="entry name" value="HAD_sf"/>
</dbReference>
<dbReference type="PROSITE" id="PS00154">
    <property type="entry name" value="ATPASE_E1_E2"/>
    <property type="match status" value="1"/>
</dbReference>
<evidence type="ECO:0000313" key="5">
    <source>
        <dbReference type="EMBL" id="KAF4731768.1"/>
    </source>
</evidence>
<keyword evidence="4" id="KW-0472">Membrane</keyword>
<feature type="non-terminal residue" evidence="5">
    <location>
        <position position="1"/>
    </location>
</feature>